<feature type="compositionally biased region" description="Low complexity" evidence="1">
    <location>
        <begin position="1667"/>
        <end position="1688"/>
    </location>
</feature>
<feature type="region of interest" description="Disordered" evidence="1">
    <location>
        <begin position="1371"/>
        <end position="1397"/>
    </location>
</feature>
<feature type="compositionally biased region" description="Gly residues" evidence="1">
    <location>
        <begin position="1182"/>
        <end position="1195"/>
    </location>
</feature>
<dbReference type="PANTHER" id="PTHR10887:SF365">
    <property type="entry name" value="HELICASE WITH ZINC FINGER DOMAIN-RELATED"/>
    <property type="match status" value="1"/>
</dbReference>
<feature type="compositionally biased region" description="Polar residues" evidence="1">
    <location>
        <begin position="1622"/>
        <end position="1633"/>
    </location>
</feature>
<dbReference type="GO" id="GO:0005829">
    <property type="term" value="C:cytosol"/>
    <property type="evidence" value="ECO:0007669"/>
    <property type="project" value="TreeGrafter"/>
</dbReference>
<dbReference type="GO" id="GO:0004386">
    <property type="term" value="F:helicase activity"/>
    <property type="evidence" value="ECO:0007669"/>
    <property type="project" value="InterPro"/>
</dbReference>
<dbReference type="Pfam" id="PF13087">
    <property type="entry name" value="AAA_12"/>
    <property type="match status" value="1"/>
</dbReference>
<feature type="region of interest" description="Disordered" evidence="1">
    <location>
        <begin position="1584"/>
        <end position="1608"/>
    </location>
</feature>
<proteinExistence type="predicted"/>
<feature type="compositionally biased region" description="Polar residues" evidence="1">
    <location>
        <begin position="1728"/>
        <end position="1741"/>
    </location>
</feature>
<dbReference type="GO" id="GO:0043186">
    <property type="term" value="C:P granule"/>
    <property type="evidence" value="ECO:0007669"/>
    <property type="project" value="TreeGrafter"/>
</dbReference>
<dbReference type="GO" id="GO:0035194">
    <property type="term" value="P:regulatory ncRNA-mediated post-transcriptional gene silencing"/>
    <property type="evidence" value="ECO:0007669"/>
    <property type="project" value="TreeGrafter"/>
</dbReference>
<dbReference type="InterPro" id="IPR013087">
    <property type="entry name" value="Znf_C2H2_type"/>
</dbReference>
<feature type="compositionally biased region" description="Low complexity" evidence="1">
    <location>
        <begin position="81"/>
        <end position="94"/>
    </location>
</feature>
<evidence type="ECO:0000259" key="2">
    <source>
        <dbReference type="PROSITE" id="PS00028"/>
    </source>
</evidence>
<dbReference type="InterPro" id="IPR027417">
    <property type="entry name" value="P-loop_NTPase"/>
</dbReference>
<dbReference type="SUPFAM" id="SSF52540">
    <property type="entry name" value="P-loop containing nucleoside triphosphate hydrolases"/>
    <property type="match status" value="1"/>
</dbReference>
<sequence length="1821" mass="202097">MEQESNTRSTSGKGKRNKKDGKSNKDRGRSKSESNYSETENAKIGGGGRSPGRVGVGGVHIGTVGGGSSHGGVGKRDRRYSSSSSTSSSGASSVSSQISCSYCNVQFASKDLLQNHCLSQEHQRTIMSDEGREWKHRPPPRGLSADEYMLCQTYKDTHTCRLWSECMFAHSESELSEWRERFEYRSMKLERAREKHLHGATYAHQLLDKLSQTQQQKQLQAIITEKSEGLITSMSNDSNLRVSEKPSETEWEITLKLTRPLKVVALLHDAFRTHFTIKTVSLIDRSQQLLGSYTPSNDQEWANPMKEYLEKSVCEAKVTIRFHSAIYGTFRQAVVFDYGSEPVLMKCLCVDVVPLDVLSTLEETKSTIVTRTDRWCTENAEIVEFVPKSNDLSEQDLRLLSVYSPPTNENFNLTQTSMEKFPTRSNYKSRFHDLLNIEELAQFDIMSQFNIKTSLQLTNSYLLMPSTMSTAKYARPGELFARLELSSELSEDSHHGRLILTNCNHLLIAQILDDDTDKQTSTKSASSSKGPNTDEKKKIKRKAYEVLIEDKTKKEIYLRLSESIVTALQFCDDEEVVVEVQFQLNRLPLCELHQAVDLLPTLDIVFPNLTAQTPIPWSPQKQWGDSVASKLNPKQKEALLAITAPVATILPPILIIGPYGTGKTFTLAQALKQILEQPDSRVLICTHSNSAADLYIKDYLHPYMQEGHDVKTVRIYYRNRWVTTVHQDVQKYCLLEMDDSMHKFRMPTSEEIVDCRVVVTTLNTSRYLASLSLQKGVFSHILIDEAAQATECEVLIPLALAKPDTRIVLAGDYMQLSPEVFSPFCEGRGLSTSLLERLYDLYPSDSSCKIMLIENYRSHSAIIKYTSDLFYEGRLVSSAKQLAHPKFYPLTFYTARGEDVQDANSTAFHNNSEVYELCERLAEIIKSWPIKEWGPMGEGSIGVVTPYADQMLRIRAELRKRKLFKVNVERVLNVQGKQFRVIVLSTVRTRHTCKGGDDSLDFGFLSNAKLLTTAITRAQSLVAVVGDPVALCSVGKCRKLWEKFLSVCNEANSLYGISWSALRSQLDGVDFKKNYVLNPLAPEFIPRYLLYSRIPPLMHMVPPHLFMYPQPHPAAHYSPYQYPPYMQPHHPHAMPFLPQHFPPPHHMPGMNFPPMPDKKIKHPYYKHFNPPLPAAQNKITAGGVGGQRSSGGGGSSSALGPNLVSSQALVGPVSGAGGGGGGGPLPPPPPHYPPPVPPFMDPYSWDYLMAYYNYPYHHYSNAAAALHPRFPQHFRHPAELQLQGAAAGGVHPHAKVLVPGGPLHSPQVLPHTSTSAASTNDTLSSAQDAATGESNSGEKAYQFLNNVHFPERSVQHQVICATDCTNKLTRNPAEADSPGSSHSTTSSQSSMSECHQISGKQLNGSVVVEDVLENRSLPTPELVRRIDQLINDRYQMEDDDDEEDSLVPQKQLKHQGVKIVELHESNDIDDRDTIRRKVRHMRRKISDSSVVLEEDKKYQEAKIVELNETSDRTIDDKNAIRRRVRHMCRKISDSSVVLEEDPWSHLNKLAPGKVVTVSELEAAMHSVASSNNNIGAIGNMAVSQSSHTNNSLSSLSRAPGGPSGTKSVMQEDSWLMHTLPSEKTQTSQANNSVPGPPPGFGGGLRSVVEPLVQLEGKKREGFPNGDQQQQQRRSSLSSYRSPSVPLYLRRSTLTGTPPPIHSNMLHCSSTSPSNTASPWTASSSSPSQLEVTSSTAPNITGVGSNTVVGHGDFGLRNLSLSLGMSVGGSATPRGVNISATGAATGDNKTYAGVLRSSLQSSSEDTSSLFTSRNHLYQFFID</sequence>
<dbReference type="InterPro" id="IPR041677">
    <property type="entry name" value="DNA2/NAM7_AAA_11"/>
</dbReference>
<feature type="region of interest" description="Disordered" evidence="1">
    <location>
        <begin position="1658"/>
        <end position="1741"/>
    </location>
</feature>
<dbReference type="InterPro" id="IPR047187">
    <property type="entry name" value="SF1_C_Upf1"/>
</dbReference>
<protein>
    <recommendedName>
        <fullName evidence="2">C2H2-type domain-containing protein</fullName>
    </recommendedName>
</protein>
<evidence type="ECO:0000313" key="3">
    <source>
        <dbReference type="EMBL" id="CAL4068186.1"/>
    </source>
</evidence>
<accession>A0AAV2Q354</accession>
<comment type="caution">
    <text evidence="3">The sequence shown here is derived from an EMBL/GenBank/DDBJ whole genome shotgun (WGS) entry which is preliminary data.</text>
</comment>
<feature type="compositionally biased region" description="Low complexity" evidence="1">
    <location>
        <begin position="1708"/>
        <end position="1727"/>
    </location>
</feature>
<gene>
    <name evidence="3" type="ORF">MNOR_LOCUS7019</name>
</gene>
<dbReference type="Gene3D" id="3.40.50.300">
    <property type="entry name" value="P-loop containing nucleotide triphosphate hydrolases"/>
    <property type="match status" value="2"/>
</dbReference>
<organism evidence="3 4">
    <name type="scientific">Meganyctiphanes norvegica</name>
    <name type="common">Northern krill</name>
    <name type="synonym">Thysanopoda norvegica</name>
    <dbReference type="NCBI Taxonomy" id="48144"/>
    <lineage>
        <taxon>Eukaryota</taxon>
        <taxon>Metazoa</taxon>
        <taxon>Ecdysozoa</taxon>
        <taxon>Arthropoda</taxon>
        <taxon>Crustacea</taxon>
        <taxon>Multicrustacea</taxon>
        <taxon>Malacostraca</taxon>
        <taxon>Eumalacostraca</taxon>
        <taxon>Eucarida</taxon>
        <taxon>Euphausiacea</taxon>
        <taxon>Euphausiidae</taxon>
        <taxon>Meganyctiphanes</taxon>
    </lineage>
</organism>
<reference evidence="3 4" key="1">
    <citation type="submission" date="2024-05" db="EMBL/GenBank/DDBJ databases">
        <authorList>
            <person name="Wallberg A."/>
        </authorList>
    </citation>
    <scope>NUCLEOTIDE SEQUENCE [LARGE SCALE GENOMIC DNA]</scope>
</reference>
<dbReference type="InterPro" id="IPR041679">
    <property type="entry name" value="DNA2/NAM7-like_C"/>
</dbReference>
<feature type="compositionally biased region" description="Gly residues" evidence="1">
    <location>
        <begin position="1214"/>
        <end position="1223"/>
    </location>
</feature>
<feature type="domain" description="C2H2-type" evidence="2">
    <location>
        <begin position="100"/>
        <end position="122"/>
    </location>
</feature>
<feature type="region of interest" description="Disordered" evidence="1">
    <location>
        <begin position="1622"/>
        <end position="1645"/>
    </location>
</feature>
<feature type="region of interest" description="Disordered" evidence="1">
    <location>
        <begin position="1208"/>
        <end position="1227"/>
    </location>
</feature>
<feature type="non-terminal residue" evidence="3">
    <location>
        <position position="1821"/>
    </location>
</feature>
<feature type="compositionally biased region" description="Polar residues" evidence="1">
    <location>
        <begin position="1310"/>
        <end position="1334"/>
    </location>
</feature>
<dbReference type="FunFam" id="3.40.50.300:FF:000419">
    <property type="entry name" value="Probable helicase with zinc finger domain"/>
    <property type="match status" value="1"/>
</dbReference>
<dbReference type="CDD" id="cd18808">
    <property type="entry name" value="SF1_C_Upf1"/>
    <property type="match status" value="1"/>
</dbReference>
<keyword evidence="4" id="KW-1185">Reference proteome</keyword>
<feature type="compositionally biased region" description="Low complexity" evidence="1">
    <location>
        <begin position="1377"/>
        <end position="1392"/>
    </location>
</feature>
<dbReference type="Proteomes" id="UP001497623">
    <property type="component" value="Unassembled WGS sequence"/>
</dbReference>
<dbReference type="InterPro" id="IPR045055">
    <property type="entry name" value="DNA2/NAM7-like"/>
</dbReference>
<feature type="region of interest" description="Disordered" evidence="1">
    <location>
        <begin position="1177"/>
        <end position="1202"/>
    </location>
</feature>
<dbReference type="EMBL" id="CAXKWB010003005">
    <property type="protein sequence ID" value="CAL4068186.1"/>
    <property type="molecule type" value="Genomic_DNA"/>
</dbReference>
<feature type="compositionally biased region" description="Gly residues" evidence="1">
    <location>
        <begin position="44"/>
        <end position="72"/>
    </location>
</feature>
<evidence type="ECO:0000313" key="4">
    <source>
        <dbReference type="Proteomes" id="UP001497623"/>
    </source>
</evidence>
<feature type="region of interest" description="Disordered" evidence="1">
    <location>
        <begin position="1"/>
        <end position="94"/>
    </location>
</feature>
<dbReference type="PANTHER" id="PTHR10887">
    <property type="entry name" value="DNA2/NAM7 HELICASE FAMILY"/>
    <property type="match status" value="1"/>
</dbReference>
<feature type="region of interest" description="Disordered" evidence="1">
    <location>
        <begin position="1301"/>
        <end position="1334"/>
    </location>
</feature>
<evidence type="ECO:0000256" key="1">
    <source>
        <dbReference type="SAM" id="MobiDB-lite"/>
    </source>
</evidence>
<feature type="compositionally biased region" description="Low complexity" evidence="1">
    <location>
        <begin position="1584"/>
        <end position="1596"/>
    </location>
</feature>
<feature type="compositionally biased region" description="Basic and acidic residues" evidence="1">
    <location>
        <begin position="20"/>
        <end position="32"/>
    </location>
</feature>
<name>A0AAV2Q354_MEGNR</name>
<dbReference type="Pfam" id="PF13086">
    <property type="entry name" value="AAA_11"/>
    <property type="match status" value="2"/>
</dbReference>
<feature type="compositionally biased region" description="Polar residues" evidence="1">
    <location>
        <begin position="1"/>
        <end position="12"/>
    </location>
</feature>
<dbReference type="PROSITE" id="PS00028">
    <property type="entry name" value="ZINC_FINGER_C2H2_1"/>
    <property type="match status" value="1"/>
</dbReference>